<feature type="transmembrane region" description="Helical" evidence="6">
    <location>
        <begin position="362"/>
        <end position="386"/>
    </location>
</feature>
<feature type="transmembrane region" description="Helical" evidence="6">
    <location>
        <begin position="179"/>
        <end position="200"/>
    </location>
</feature>
<feature type="transmembrane region" description="Helical" evidence="6">
    <location>
        <begin position="87"/>
        <end position="110"/>
    </location>
</feature>
<feature type="transmembrane region" description="Helical" evidence="6">
    <location>
        <begin position="398"/>
        <end position="421"/>
    </location>
</feature>
<dbReference type="GO" id="GO:0006857">
    <property type="term" value="P:oligopeptide transport"/>
    <property type="evidence" value="ECO:0007669"/>
    <property type="project" value="InterPro"/>
</dbReference>
<dbReference type="InterPro" id="IPR036259">
    <property type="entry name" value="MFS_trans_sf"/>
</dbReference>
<evidence type="ECO:0000256" key="6">
    <source>
        <dbReference type="SAM" id="Phobius"/>
    </source>
</evidence>
<evidence type="ECO:0008006" key="8">
    <source>
        <dbReference type="Google" id="ProtNLM"/>
    </source>
</evidence>
<dbReference type="PROSITE" id="PS01023">
    <property type="entry name" value="PTR2_2"/>
    <property type="match status" value="1"/>
</dbReference>
<feature type="non-terminal residue" evidence="7">
    <location>
        <position position="507"/>
    </location>
</feature>
<dbReference type="Pfam" id="PF00854">
    <property type="entry name" value="PTR2"/>
    <property type="match status" value="2"/>
</dbReference>
<dbReference type="InterPro" id="IPR018456">
    <property type="entry name" value="PTR2_symporter_CS"/>
</dbReference>
<feature type="transmembrane region" description="Helical" evidence="6">
    <location>
        <begin position="333"/>
        <end position="350"/>
    </location>
</feature>
<evidence type="ECO:0000256" key="5">
    <source>
        <dbReference type="ARBA" id="ARBA00023136"/>
    </source>
</evidence>
<keyword evidence="5 6" id="KW-0472">Membrane</keyword>
<evidence type="ECO:0000313" key="7">
    <source>
        <dbReference type="EMBL" id="SVB31036.1"/>
    </source>
</evidence>
<feature type="transmembrane region" description="Helical" evidence="6">
    <location>
        <begin position="252"/>
        <end position="270"/>
    </location>
</feature>
<proteinExistence type="inferred from homology"/>
<accession>A0A382CXU8</accession>
<keyword evidence="3 6" id="KW-0812">Transmembrane</keyword>
<keyword evidence="4 6" id="KW-1133">Transmembrane helix</keyword>
<reference evidence="7" key="1">
    <citation type="submission" date="2018-05" db="EMBL/GenBank/DDBJ databases">
        <authorList>
            <person name="Lanie J.A."/>
            <person name="Ng W.-L."/>
            <person name="Kazmierczak K.M."/>
            <person name="Andrzejewski T.M."/>
            <person name="Davidsen T.M."/>
            <person name="Wayne K.J."/>
            <person name="Tettelin H."/>
            <person name="Glass J.I."/>
            <person name="Rusch D."/>
            <person name="Podicherti R."/>
            <person name="Tsui H.-C.T."/>
            <person name="Winkler M.E."/>
        </authorList>
    </citation>
    <scope>NUCLEOTIDE SEQUENCE</scope>
</reference>
<comment type="subcellular location">
    <subcellularLocation>
        <location evidence="1">Membrane</location>
        <topology evidence="1">Multi-pass membrane protein</topology>
    </subcellularLocation>
</comment>
<dbReference type="SUPFAM" id="SSF103473">
    <property type="entry name" value="MFS general substrate transporter"/>
    <property type="match status" value="1"/>
</dbReference>
<feature type="transmembrane region" description="Helical" evidence="6">
    <location>
        <begin position="206"/>
        <end position="225"/>
    </location>
</feature>
<dbReference type="Gene3D" id="1.20.1250.20">
    <property type="entry name" value="MFS general substrate transporter like domains"/>
    <property type="match status" value="2"/>
</dbReference>
<evidence type="ECO:0000256" key="1">
    <source>
        <dbReference type="ARBA" id="ARBA00004141"/>
    </source>
</evidence>
<comment type="similarity">
    <text evidence="2">Belongs to the major facilitator superfamily. Proton-dependent oligopeptide transporter (POT/PTR) (TC 2.A.17) family.</text>
</comment>
<dbReference type="InterPro" id="IPR000109">
    <property type="entry name" value="POT_fam"/>
</dbReference>
<gene>
    <name evidence="7" type="ORF">METZ01_LOCUS183890</name>
</gene>
<dbReference type="GO" id="GO:0022857">
    <property type="term" value="F:transmembrane transporter activity"/>
    <property type="evidence" value="ECO:0007669"/>
    <property type="project" value="InterPro"/>
</dbReference>
<dbReference type="AlphaFoldDB" id="A0A382CXU8"/>
<dbReference type="CDD" id="cd17347">
    <property type="entry name" value="MFS_SLC15A1_2_like"/>
    <property type="match status" value="1"/>
</dbReference>
<dbReference type="PANTHER" id="PTHR11654">
    <property type="entry name" value="OLIGOPEPTIDE TRANSPORTER-RELATED"/>
    <property type="match status" value="1"/>
</dbReference>
<evidence type="ECO:0000256" key="2">
    <source>
        <dbReference type="ARBA" id="ARBA00005982"/>
    </source>
</evidence>
<organism evidence="7">
    <name type="scientific">marine metagenome</name>
    <dbReference type="NCBI Taxonomy" id="408172"/>
    <lineage>
        <taxon>unclassified sequences</taxon>
        <taxon>metagenomes</taxon>
        <taxon>ecological metagenomes</taxon>
    </lineage>
</organism>
<name>A0A382CXU8_9ZZZZ</name>
<feature type="transmembrane region" description="Helical" evidence="6">
    <location>
        <begin position="300"/>
        <end position="321"/>
    </location>
</feature>
<dbReference type="GO" id="GO:0016020">
    <property type="term" value="C:membrane"/>
    <property type="evidence" value="ECO:0007669"/>
    <property type="project" value="UniProtKB-SubCell"/>
</dbReference>
<dbReference type="EMBL" id="UINC01036689">
    <property type="protein sequence ID" value="SVB31036.1"/>
    <property type="molecule type" value="Genomic_DNA"/>
</dbReference>
<sequence>MAQVHFALLPRQHTVASPRFLAMAQTPYLTSPVKSTEMPKGIPYIIGNEAAERYSFYGMKTILVIFMTKYLMGKEGPEPMAEEEAKIWFHLFNSAVYFTPLLGAIVADVFFGKYKTIVGLSIVYCLGHMALALDETRVGMSIGLTLIAIGAGGIKPCVSAHVGDQFGGTNGHLLTKVYAWFYFSINLGAFASQIMTPILLDTYGPQLAFGVPGGLMLLATIVFWMGRNKFVHIPAGGSGFLNEAFSKDGLMIIGRLCVVYLFVAMFWALFDQTGSAWVLQADRMDRNWLGTEWLPSQIGAINPIMIMVFIPIFTGLIYPAINRFFPLTPLRKIGIGFFVAIPSFLIPAWIELQIADGEFPNIIWQILAYVFLTAAEVLISITCLEFSYTQAPKKMKSLILGFFLISVSLGNLFTAGVNHFIMNEPPSFKPDVEGIYKLELTASDSSLSSTSIVTIKVIEKKEPKKPTAVKKRQPTADAGRPIAISTGRQVRMYGKAKKGDNRGSFFY</sequence>
<dbReference type="PROSITE" id="PS01022">
    <property type="entry name" value="PTR2_1"/>
    <property type="match status" value="1"/>
</dbReference>
<protein>
    <recommendedName>
        <fullName evidence="8">Major facilitator superfamily (MFS) profile domain-containing protein</fullName>
    </recommendedName>
</protein>
<feature type="transmembrane region" description="Helical" evidence="6">
    <location>
        <begin position="139"/>
        <end position="158"/>
    </location>
</feature>
<evidence type="ECO:0000256" key="3">
    <source>
        <dbReference type="ARBA" id="ARBA00022692"/>
    </source>
</evidence>
<evidence type="ECO:0000256" key="4">
    <source>
        <dbReference type="ARBA" id="ARBA00022989"/>
    </source>
</evidence>